<dbReference type="PANTHER" id="PTHR43471">
    <property type="entry name" value="ABC TRANSPORTER PERMEASE"/>
    <property type="match status" value="1"/>
</dbReference>
<protein>
    <recommendedName>
        <fullName evidence="4">ABC transporter permease</fullName>
    </recommendedName>
</protein>
<keyword evidence="1" id="KW-1133">Transmembrane helix</keyword>
<feature type="transmembrane region" description="Helical" evidence="1">
    <location>
        <begin position="366"/>
        <end position="384"/>
    </location>
</feature>
<dbReference type="GO" id="GO:0005886">
    <property type="term" value="C:plasma membrane"/>
    <property type="evidence" value="ECO:0007669"/>
    <property type="project" value="UniProtKB-SubCell"/>
</dbReference>
<name>A0A1F6CJ20_HANXR</name>
<reference evidence="2 3" key="1">
    <citation type="journal article" date="2016" name="Nat. Commun.">
        <title>Thousands of microbial genomes shed light on interconnected biogeochemical processes in an aquifer system.</title>
        <authorList>
            <person name="Anantharaman K."/>
            <person name="Brown C.T."/>
            <person name="Hug L.A."/>
            <person name="Sharon I."/>
            <person name="Castelle C.J."/>
            <person name="Probst A.J."/>
            <person name="Thomas B.C."/>
            <person name="Singh A."/>
            <person name="Wilkins M.J."/>
            <person name="Karaoz U."/>
            <person name="Brodie E.L."/>
            <person name="Williams K.H."/>
            <person name="Hubbard S.S."/>
            <person name="Banfield J.F."/>
        </authorList>
    </citation>
    <scope>NUCLEOTIDE SEQUENCE [LARGE SCALE GENOMIC DNA]</scope>
    <source>
        <strain evidence="3">RIFCSPLOWO2_12_FULL_64_10</strain>
    </source>
</reference>
<dbReference type="EMBL" id="MFKF01000240">
    <property type="protein sequence ID" value="OGG49017.1"/>
    <property type="molecule type" value="Genomic_DNA"/>
</dbReference>
<organism evidence="2 3">
    <name type="scientific">Handelsmanbacteria sp. (strain RIFCSPLOWO2_12_FULL_64_10)</name>
    <dbReference type="NCBI Taxonomy" id="1817868"/>
    <lineage>
        <taxon>Bacteria</taxon>
        <taxon>Candidatus Handelsmaniibacteriota</taxon>
    </lineage>
</organism>
<dbReference type="InterPro" id="IPR021913">
    <property type="entry name" value="DUF3526"/>
</dbReference>
<feature type="transmembrane region" description="Helical" evidence="1">
    <location>
        <begin position="156"/>
        <end position="178"/>
    </location>
</feature>
<keyword evidence="1" id="KW-0472">Membrane</keyword>
<evidence type="ECO:0008006" key="4">
    <source>
        <dbReference type="Google" id="ProtNLM"/>
    </source>
</evidence>
<evidence type="ECO:0000256" key="1">
    <source>
        <dbReference type="SAM" id="Phobius"/>
    </source>
</evidence>
<gene>
    <name evidence="2" type="ORF">A3F84_14370</name>
</gene>
<sequence>MLGHLIRKEILDHILSLRFLMLSAVGALIIWLSLFSGYGYYQERLREYRLAQAMTYDSVCGEKEAGTLRLLASFSVPRDRLLMGKLIGALIPTLTVFGLSLTLGIAGVFAMPDIQFTGSELARLGWTLVACGLYLTAFTCIGIFASCLARQAATSFVLLLGFWALSVAVLPSLSLIAADALRPAPSVHEYQAELSRLNMENLEKRRHLRSQWQKEHSRPGEEWWKTPQGQEAFWLYYTRSRDVTEESAKPLRARVEESFRNRYKARLDLAVLLARFSPAFALKNALVRLAGAGLDRQRRFEEVYRQHKERNEAWYRGASERSRLRQVYPAKYGKPQWDVSDMPRFAYRETWPGGDVQTALMDVGMLILWGALFFLGAYVAILRYDLR</sequence>
<evidence type="ECO:0000313" key="2">
    <source>
        <dbReference type="EMBL" id="OGG49017.1"/>
    </source>
</evidence>
<proteinExistence type="predicted"/>
<accession>A0A1F6CJ20</accession>
<dbReference type="AlphaFoldDB" id="A0A1F6CJ20"/>
<feature type="transmembrane region" description="Helical" evidence="1">
    <location>
        <begin position="86"/>
        <end position="112"/>
    </location>
</feature>
<feature type="transmembrane region" description="Helical" evidence="1">
    <location>
        <begin position="20"/>
        <end position="41"/>
    </location>
</feature>
<evidence type="ECO:0000313" key="3">
    <source>
        <dbReference type="Proteomes" id="UP000178606"/>
    </source>
</evidence>
<dbReference type="Proteomes" id="UP000178606">
    <property type="component" value="Unassembled WGS sequence"/>
</dbReference>
<comment type="caution">
    <text evidence="2">The sequence shown here is derived from an EMBL/GenBank/DDBJ whole genome shotgun (WGS) entry which is preliminary data.</text>
</comment>
<dbReference type="Pfam" id="PF12679">
    <property type="entry name" value="ABC2_membrane_2"/>
    <property type="match status" value="1"/>
</dbReference>
<feature type="transmembrane region" description="Helical" evidence="1">
    <location>
        <begin position="124"/>
        <end position="149"/>
    </location>
</feature>
<keyword evidence="1" id="KW-0812">Transmembrane</keyword>
<dbReference type="Pfam" id="PF12040">
    <property type="entry name" value="DUF3526"/>
    <property type="match status" value="1"/>
</dbReference>
<dbReference type="GO" id="GO:0140359">
    <property type="term" value="F:ABC-type transporter activity"/>
    <property type="evidence" value="ECO:0007669"/>
    <property type="project" value="InterPro"/>
</dbReference>